<dbReference type="Gene3D" id="3.30.565.10">
    <property type="entry name" value="Histidine kinase-like ATPase, C-terminal domain"/>
    <property type="match status" value="1"/>
</dbReference>
<dbReference type="InterPro" id="IPR036097">
    <property type="entry name" value="HisK_dim/P_sf"/>
</dbReference>
<dbReference type="InterPro" id="IPR036890">
    <property type="entry name" value="HATPase_C_sf"/>
</dbReference>
<evidence type="ECO:0000256" key="10">
    <source>
        <dbReference type="ARBA" id="ARBA00023136"/>
    </source>
</evidence>
<evidence type="ECO:0000313" key="14">
    <source>
        <dbReference type="EMBL" id="PKU26578.1"/>
    </source>
</evidence>
<dbReference type="InterPro" id="IPR004358">
    <property type="entry name" value="Sig_transdc_His_kin-like_C"/>
</dbReference>
<evidence type="ECO:0000256" key="8">
    <source>
        <dbReference type="ARBA" id="ARBA00022989"/>
    </source>
</evidence>
<dbReference type="SUPFAM" id="SSF47384">
    <property type="entry name" value="Homodimeric domain of signal transducing histidine kinase"/>
    <property type="match status" value="1"/>
</dbReference>
<organism evidence="14 15">
    <name type="scientific">Telmatospirillum siberiense</name>
    <dbReference type="NCBI Taxonomy" id="382514"/>
    <lineage>
        <taxon>Bacteria</taxon>
        <taxon>Pseudomonadati</taxon>
        <taxon>Pseudomonadota</taxon>
        <taxon>Alphaproteobacteria</taxon>
        <taxon>Rhodospirillales</taxon>
        <taxon>Rhodospirillaceae</taxon>
        <taxon>Telmatospirillum</taxon>
    </lineage>
</organism>
<dbReference type="Pfam" id="PF00512">
    <property type="entry name" value="HisKA"/>
    <property type="match status" value="1"/>
</dbReference>
<dbReference type="EC" id="2.7.13.3" evidence="3"/>
<accession>A0A2N3Q1P3</accession>
<dbReference type="CDD" id="cd06225">
    <property type="entry name" value="HAMP"/>
    <property type="match status" value="1"/>
</dbReference>
<keyword evidence="6 11" id="KW-0812">Transmembrane</keyword>
<evidence type="ECO:0000256" key="11">
    <source>
        <dbReference type="SAM" id="Phobius"/>
    </source>
</evidence>
<feature type="transmembrane region" description="Helical" evidence="11">
    <location>
        <begin position="12"/>
        <end position="36"/>
    </location>
</feature>
<evidence type="ECO:0000256" key="7">
    <source>
        <dbReference type="ARBA" id="ARBA00022777"/>
    </source>
</evidence>
<dbReference type="EMBL" id="PIUM01000001">
    <property type="protein sequence ID" value="PKU26578.1"/>
    <property type="molecule type" value="Genomic_DNA"/>
</dbReference>
<dbReference type="CDD" id="cd00075">
    <property type="entry name" value="HATPase"/>
    <property type="match status" value="1"/>
</dbReference>
<dbReference type="SMART" id="SM00388">
    <property type="entry name" value="HisKA"/>
    <property type="match status" value="1"/>
</dbReference>
<evidence type="ECO:0000259" key="12">
    <source>
        <dbReference type="PROSITE" id="PS50109"/>
    </source>
</evidence>
<dbReference type="OrthoDB" id="9815202at2"/>
<dbReference type="Pfam" id="PF00672">
    <property type="entry name" value="HAMP"/>
    <property type="match status" value="1"/>
</dbReference>
<name>A0A2N3Q1P3_9PROT</name>
<dbReference type="PROSITE" id="PS50885">
    <property type="entry name" value="HAMP"/>
    <property type="match status" value="1"/>
</dbReference>
<evidence type="ECO:0000313" key="15">
    <source>
        <dbReference type="Proteomes" id="UP000233293"/>
    </source>
</evidence>
<dbReference type="InterPro" id="IPR003661">
    <property type="entry name" value="HisK_dim/P_dom"/>
</dbReference>
<evidence type="ECO:0000256" key="6">
    <source>
        <dbReference type="ARBA" id="ARBA00022692"/>
    </source>
</evidence>
<dbReference type="Pfam" id="PF02518">
    <property type="entry name" value="HATPase_c"/>
    <property type="match status" value="1"/>
</dbReference>
<evidence type="ECO:0000259" key="13">
    <source>
        <dbReference type="PROSITE" id="PS50885"/>
    </source>
</evidence>
<evidence type="ECO:0000256" key="1">
    <source>
        <dbReference type="ARBA" id="ARBA00000085"/>
    </source>
</evidence>
<feature type="domain" description="Histidine kinase" evidence="12">
    <location>
        <begin position="242"/>
        <end position="456"/>
    </location>
</feature>
<gene>
    <name evidence="14" type="ORF">CWS72_01710</name>
</gene>
<evidence type="ECO:0000256" key="9">
    <source>
        <dbReference type="ARBA" id="ARBA00023012"/>
    </source>
</evidence>
<keyword evidence="5" id="KW-0808">Transferase</keyword>
<evidence type="ECO:0000256" key="2">
    <source>
        <dbReference type="ARBA" id="ARBA00004370"/>
    </source>
</evidence>
<dbReference type="InterPro" id="IPR050428">
    <property type="entry name" value="TCS_sensor_his_kinase"/>
</dbReference>
<feature type="transmembrane region" description="Helical" evidence="11">
    <location>
        <begin position="160"/>
        <end position="179"/>
    </location>
</feature>
<keyword evidence="10 11" id="KW-0472">Membrane</keyword>
<dbReference type="SMART" id="SM00304">
    <property type="entry name" value="HAMP"/>
    <property type="match status" value="1"/>
</dbReference>
<dbReference type="PANTHER" id="PTHR45436">
    <property type="entry name" value="SENSOR HISTIDINE KINASE YKOH"/>
    <property type="match status" value="1"/>
</dbReference>
<keyword evidence="15" id="KW-1185">Reference proteome</keyword>
<proteinExistence type="predicted"/>
<comment type="catalytic activity">
    <reaction evidence="1">
        <text>ATP + protein L-histidine = ADP + protein N-phospho-L-histidine.</text>
        <dbReference type="EC" id="2.7.13.3"/>
    </reaction>
</comment>
<keyword evidence="9" id="KW-0902">Two-component regulatory system</keyword>
<dbReference type="SUPFAM" id="SSF158472">
    <property type="entry name" value="HAMP domain-like"/>
    <property type="match status" value="1"/>
</dbReference>
<keyword evidence="8 11" id="KW-1133">Transmembrane helix</keyword>
<dbReference type="RefSeq" id="WP_101248809.1">
    <property type="nucleotide sequence ID" value="NZ_PIUM01000001.1"/>
</dbReference>
<dbReference type="PRINTS" id="PR00344">
    <property type="entry name" value="BCTRLSENSOR"/>
</dbReference>
<dbReference type="GO" id="GO:0005886">
    <property type="term" value="C:plasma membrane"/>
    <property type="evidence" value="ECO:0007669"/>
    <property type="project" value="TreeGrafter"/>
</dbReference>
<dbReference type="PROSITE" id="PS50109">
    <property type="entry name" value="HIS_KIN"/>
    <property type="match status" value="1"/>
</dbReference>
<evidence type="ECO:0000256" key="4">
    <source>
        <dbReference type="ARBA" id="ARBA00022553"/>
    </source>
</evidence>
<dbReference type="GO" id="GO:0000155">
    <property type="term" value="F:phosphorelay sensor kinase activity"/>
    <property type="evidence" value="ECO:0007669"/>
    <property type="project" value="InterPro"/>
</dbReference>
<keyword evidence="4" id="KW-0597">Phosphoprotein</keyword>
<dbReference type="InterPro" id="IPR003660">
    <property type="entry name" value="HAMP_dom"/>
</dbReference>
<dbReference type="SMART" id="SM00387">
    <property type="entry name" value="HATPase_c"/>
    <property type="match status" value="1"/>
</dbReference>
<dbReference type="AlphaFoldDB" id="A0A2N3Q1P3"/>
<dbReference type="InterPro" id="IPR003594">
    <property type="entry name" value="HATPase_dom"/>
</dbReference>
<comment type="subcellular location">
    <subcellularLocation>
        <location evidence="2">Membrane</location>
    </subcellularLocation>
</comment>
<keyword evidence="7 14" id="KW-0418">Kinase</keyword>
<evidence type="ECO:0000256" key="5">
    <source>
        <dbReference type="ARBA" id="ARBA00022679"/>
    </source>
</evidence>
<dbReference type="InterPro" id="IPR005467">
    <property type="entry name" value="His_kinase_dom"/>
</dbReference>
<feature type="domain" description="HAMP" evidence="13">
    <location>
        <begin position="181"/>
        <end position="234"/>
    </location>
</feature>
<protein>
    <recommendedName>
        <fullName evidence="3">histidine kinase</fullName>
        <ecNumber evidence="3">2.7.13.3</ecNumber>
    </recommendedName>
</protein>
<dbReference type="Gene3D" id="6.10.340.10">
    <property type="match status" value="1"/>
</dbReference>
<comment type="caution">
    <text evidence="14">The sequence shown here is derived from an EMBL/GenBank/DDBJ whole genome shotgun (WGS) entry which is preliminary data.</text>
</comment>
<reference evidence="15" key="1">
    <citation type="submission" date="2017-12" db="EMBL/GenBank/DDBJ databases">
        <title>Draft genome sequence of Telmatospirillum siberiense 26-4b1T, an acidotolerant peatland alphaproteobacterium potentially involved in sulfur cycling.</title>
        <authorList>
            <person name="Hausmann B."/>
            <person name="Pjevac P."/>
            <person name="Schreck K."/>
            <person name="Herbold C.W."/>
            <person name="Daims H."/>
            <person name="Wagner M."/>
            <person name="Pester M."/>
            <person name="Loy A."/>
        </authorList>
    </citation>
    <scope>NUCLEOTIDE SEQUENCE [LARGE SCALE GENOMIC DNA]</scope>
    <source>
        <strain evidence="15">26-4b1</strain>
    </source>
</reference>
<evidence type="ECO:0000256" key="3">
    <source>
        <dbReference type="ARBA" id="ARBA00012438"/>
    </source>
</evidence>
<dbReference type="SUPFAM" id="SSF55874">
    <property type="entry name" value="ATPase domain of HSP90 chaperone/DNA topoisomerase II/histidine kinase"/>
    <property type="match status" value="1"/>
</dbReference>
<dbReference type="Proteomes" id="UP000233293">
    <property type="component" value="Unassembled WGS sequence"/>
</dbReference>
<dbReference type="PANTHER" id="PTHR45436:SF8">
    <property type="entry name" value="HISTIDINE KINASE"/>
    <property type="match status" value="1"/>
</dbReference>
<dbReference type="CDD" id="cd00082">
    <property type="entry name" value="HisKA"/>
    <property type="match status" value="1"/>
</dbReference>
<dbReference type="Gene3D" id="1.10.287.130">
    <property type="match status" value="1"/>
</dbReference>
<sequence length="456" mass="48981">MMPRLRLLRSTAVRLAIGYALLFVLSAFVLVGFYWWRTSAYLEREVDAVILADTQAIGDRLQDFGLSGAIQTINQRIRQHADEHAIYLLADPSLAPVAGNLAAWPLRIGHNTGWYQVELARDDKLYATRVLYVGLPRGFHLLVGRDVQDLVAIRHSIIDSLGSVVVVALLLAVIGGLLVRRAILHRVDAINRTASGIVQGDLTRRVPSYGSSDEFDQLARTINGMLQQIEVLVDGVRNASNAVAHDLRTPLAELRGRLEELLLDPPAPEETLRQIQAAVADLDRLIEVFNALLRLAEIDSGARLAGFRQVPLDSVAGEVIDLYGPLAEDKGIALQTHLPSGLTVKGDPFLLAQAIGNLLDNALKYSPARGTISLALEQGKDGGVDIIVTDDGPGIAPEEMPKVMERFFRGSAGQGSEGLGLGLSVVAAVARLHGGAVQLADANPGLIATLHLPATG</sequence>